<dbReference type="InterPro" id="IPR023393">
    <property type="entry name" value="START-like_dom_sf"/>
</dbReference>
<dbReference type="SUPFAM" id="SSF55961">
    <property type="entry name" value="Bet v1-like"/>
    <property type="match status" value="1"/>
</dbReference>
<keyword evidence="3" id="KW-1185">Reference proteome</keyword>
<feature type="chain" id="PRO_5019566793" evidence="1">
    <location>
        <begin position="20"/>
        <end position="175"/>
    </location>
</feature>
<sequence>MRKFLIAVAMLGLSTPAAAEVVSAGDHGFEVRQSINLVIPTEKAFAAFGQVQDWWDKEHTYSGDASRLALQMRPGGCFCETLDDGGGIEHMRVTFLQPGERVVLTGSLGPLLYEATAGVMDVKVEPIAGGSRLTMNYRAAGFAKGGAGAMAPLVDQVLATQMKRLRTFAAGGGKR</sequence>
<dbReference type="Gene3D" id="3.30.530.20">
    <property type="match status" value="1"/>
</dbReference>
<evidence type="ECO:0000256" key="1">
    <source>
        <dbReference type="SAM" id="SignalP"/>
    </source>
</evidence>
<dbReference type="EMBL" id="QXTF01000001">
    <property type="protein sequence ID" value="RIX32030.1"/>
    <property type="molecule type" value="Genomic_DNA"/>
</dbReference>
<comment type="caution">
    <text evidence="2">The sequence shown here is derived from an EMBL/GenBank/DDBJ whole genome shotgun (WGS) entry which is preliminary data.</text>
</comment>
<name>A0A418Q2I7_9SPHN</name>
<evidence type="ECO:0000313" key="3">
    <source>
        <dbReference type="Proteomes" id="UP000285023"/>
    </source>
</evidence>
<protein>
    <submittedName>
        <fullName evidence="2">ATPase</fullName>
    </submittedName>
</protein>
<dbReference type="Proteomes" id="UP000285023">
    <property type="component" value="Unassembled WGS sequence"/>
</dbReference>
<accession>A0A418Q2I7</accession>
<proteinExistence type="predicted"/>
<keyword evidence="1" id="KW-0732">Signal</keyword>
<reference evidence="2 3" key="1">
    <citation type="submission" date="2018-09" db="EMBL/GenBank/DDBJ databases">
        <title>Sphingomonas sp. DAC4.</title>
        <authorList>
            <person name="Seo T."/>
        </authorList>
    </citation>
    <scope>NUCLEOTIDE SEQUENCE [LARGE SCALE GENOMIC DNA]</scope>
    <source>
        <strain evidence="2 3">DAC4</strain>
    </source>
</reference>
<dbReference type="RefSeq" id="WP_119531573.1">
    <property type="nucleotide sequence ID" value="NZ_QXTF01000001.1"/>
</dbReference>
<evidence type="ECO:0000313" key="2">
    <source>
        <dbReference type="EMBL" id="RIX32030.1"/>
    </source>
</evidence>
<feature type="signal peptide" evidence="1">
    <location>
        <begin position="1"/>
        <end position="19"/>
    </location>
</feature>
<dbReference type="AlphaFoldDB" id="A0A418Q2I7"/>
<organism evidence="2 3">
    <name type="scientific">Sphingomonas edaphi</name>
    <dbReference type="NCBI Taxonomy" id="2315689"/>
    <lineage>
        <taxon>Bacteria</taxon>
        <taxon>Pseudomonadati</taxon>
        <taxon>Pseudomonadota</taxon>
        <taxon>Alphaproteobacteria</taxon>
        <taxon>Sphingomonadales</taxon>
        <taxon>Sphingomonadaceae</taxon>
        <taxon>Sphingomonas</taxon>
    </lineage>
</organism>
<dbReference type="OrthoDB" id="5735475at2"/>
<gene>
    <name evidence="2" type="ORF">D3M59_03345</name>
</gene>